<organism evidence="1 2">
    <name type="scientific">Thalictrum thalictroides</name>
    <name type="common">Rue-anemone</name>
    <name type="synonym">Anemone thalictroides</name>
    <dbReference type="NCBI Taxonomy" id="46969"/>
    <lineage>
        <taxon>Eukaryota</taxon>
        <taxon>Viridiplantae</taxon>
        <taxon>Streptophyta</taxon>
        <taxon>Embryophyta</taxon>
        <taxon>Tracheophyta</taxon>
        <taxon>Spermatophyta</taxon>
        <taxon>Magnoliopsida</taxon>
        <taxon>Ranunculales</taxon>
        <taxon>Ranunculaceae</taxon>
        <taxon>Thalictroideae</taxon>
        <taxon>Thalictrum</taxon>
    </lineage>
</organism>
<dbReference type="Pfam" id="PF13589">
    <property type="entry name" value="HATPase_c_3"/>
    <property type="match status" value="1"/>
</dbReference>
<sequence>MERKSNLGKRPRSDYISGGEDERDLKFKILLPNGTSVNLILKKSEEDEMSLEEFIKNIRYEYDRSVGLKVVKGRRKIFWWDPATCLEDLSGGIKMTKTIAFKCYQPNKCHFLILHDGVKDSVDTFENMWDLTPGTDILMELPQEYSFETALADLIDNSLQAVWSNAHDERKLVSVTIGEDRISILDTGPGMDGDKNSLVKW</sequence>
<comment type="caution">
    <text evidence="1">The sequence shown here is derived from an EMBL/GenBank/DDBJ whole genome shotgun (WGS) entry which is preliminary data.</text>
</comment>
<gene>
    <name evidence="1" type="ORF">FRX31_015168</name>
</gene>
<keyword evidence="2" id="KW-1185">Reference proteome</keyword>
<evidence type="ECO:0000313" key="2">
    <source>
        <dbReference type="Proteomes" id="UP000554482"/>
    </source>
</evidence>
<evidence type="ECO:0000313" key="1">
    <source>
        <dbReference type="EMBL" id="KAF5195246.1"/>
    </source>
</evidence>
<dbReference type="Proteomes" id="UP000554482">
    <property type="component" value="Unassembled WGS sequence"/>
</dbReference>
<reference evidence="1 2" key="1">
    <citation type="submission" date="2020-06" db="EMBL/GenBank/DDBJ databases">
        <title>Transcriptomic and genomic resources for Thalictrum thalictroides and T. hernandezii: Facilitating candidate gene discovery in an emerging model plant lineage.</title>
        <authorList>
            <person name="Arias T."/>
            <person name="Riano-Pachon D.M."/>
            <person name="Di Stilio V.S."/>
        </authorList>
    </citation>
    <scope>NUCLEOTIDE SEQUENCE [LARGE SCALE GENOMIC DNA]</scope>
    <source>
        <strain evidence="2">cv. WT478/WT964</strain>
        <tissue evidence="1">Leaves</tissue>
    </source>
</reference>
<accession>A0A7J6WCT5</accession>
<dbReference type="AlphaFoldDB" id="A0A7J6WCT5"/>
<dbReference type="EMBL" id="JABWDY010017596">
    <property type="protein sequence ID" value="KAF5195246.1"/>
    <property type="molecule type" value="Genomic_DNA"/>
</dbReference>
<protein>
    <submittedName>
        <fullName evidence="1">Gamma-irradiation and mitomycin c induced protein</fullName>
    </submittedName>
</protein>
<name>A0A7J6WCT5_THATH</name>
<dbReference type="SUPFAM" id="SSF55874">
    <property type="entry name" value="ATPase domain of HSP90 chaperone/DNA topoisomerase II/histidine kinase"/>
    <property type="match status" value="1"/>
</dbReference>
<dbReference type="InterPro" id="IPR036890">
    <property type="entry name" value="HATPase_C_sf"/>
</dbReference>
<proteinExistence type="predicted"/>
<dbReference type="OrthoDB" id="10036779at2759"/>